<dbReference type="EMBL" id="CP014502">
    <property type="protein sequence ID" value="ANB14326.1"/>
    <property type="molecule type" value="Genomic_DNA"/>
</dbReference>
<dbReference type="GO" id="GO:0030674">
    <property type="term" value="F:protein-macromolecule adaptor activity"/>
    <property type="evidence" value="ECO:0007669"/>
    <property type="project" value="InterPro"/>
</dbReference>
<evidence type="ECO:0000313" key="7">
    <source>
        <dbReference type="EMBL" id="ANB14326.1"/>
    </source>
</evidence>
<dbReference type="GO" id="GO:0005634">
    <property type="term" value="C:nucleus"/>
    <property type="evidence" value="ECO:0007669"/>
    <property type="project" value="TreeGrafter"/>
</dbReference>
<evidence type="ECO:0000259" key="6">
    <source>
        <dbReference type="Pfam" id="PF03983"/>
    </source>
</evidence>
<proteinExistence type="predicted"/>
<feature type="compositionally biased region" description="Low complexity" evidence="5">
    <location>
        <begin position="564"/>
        <end position="604"/>
    </location>
</feature>
<feature type="region of interest" description="Disordered" evidence="5">
    <location>
        <begin position="515"/>
        <end position="701"/>
    </location>
</feature>
<gene>
    <name evidence="7" type="primary">SLA1</name>
    <name evidence="7" type="ORF">AWJ20_5291</name>
</gene>
<dbReference type="Gene3D" id="2.30.30.700">
    <property type="entry name" value="SLA1 homology domain 1"/>
    <property type="match status" value="1"/>
</dbReference>
<feature type="domain" description="SLA1 homology" evidence="6">
    <location>
        <begin position="2"/>
        <end position="59"/>
    </location>
</feature>
<feature type="region of interest" description="Disordered" evidence="5">
    <location>
        <begin position="271"/>
        <end position="326"/>
    </location>
</feature>
<evidence type="ECO:0000256" key="1">
    <source>
        <dbReference type="ARBA" id="ARBA00004236"/>
    </source>
</evidence>
<comment type="subcellular location">
    <subcellularLocation>
        <location evidence="1">Cell membrane</location>
    </subcellularLocation>
</comment>
<dbReference type="GO" id="GO:0042802">
    <property type="term" value="F:identical protein binding"/>
    <property type="evidence" value="ECO:0007669"/>
    <property type="project" value="InterPro"/>
</dbReference>
<organism evidence="7 8">
    <name type="scientific">Sugiyamaella lignohabitans</name>
    <dbReference type="NCBI Taxonomy" id="796027"/>
    <lineage>
        <taxon>Eukaryota</taxon>
        <taxon>Fungi</taxon>
        <taxon>Dikarya</taxon>
        <taxon>Ascomycota</taxon>
        <taxon>Saccharomycotina</taxon>
        <taxon>Dipodascomycetes</taxon>
        <taxon>Dipodascales</taxon>
        <taxon>Trichomonascaceae</taxon>
        <taxon>Sugiyamaella</taxon>
    </lineage>
</organism>
<feature type="compositionally biased region" description="Low complexity" evidence="5">
    <location>
        <begin position="612"/>
        <end position="623"/>
    </location>
</feature>
<keyword evidence="3" id="KW-0472">Membrane</keyword>
<evidence type="ECO:0000313" key="8">
    <source>
        <dbReference type="Proteomes" id="UP000189580"/>
    </source>
</evidence>
<dbReference type="PANTHER" id="PTHR15735:SF19">
    <property type="entry name" value="ACTIN CYTOSKELETON-REGULATORY COMPLEX PROTEIN SLA1"/>
    <property type="match status" value="1"/>
</dbReference>
<evidence type="ECO:0000256" key="4">
    <source>
        <dbReference type="SAM" id="Coils"/>
    </source>
</evidence>
<dbReference type="GO" id="GO:0008092">
    <property type="term" value="F:cytoskeletal protein binding"/>
    <property type="evidence" value="ECO:0007669"/>
    <property type="project" value="InterPro"/>
</dbReference>
<dbReference type="GO" id="GO:0030833">
    <property type="term" value="P:regulation of actin filament polymerization"/>
    <property type="evidence" value="ECO:0007669"/>
    <property type="project" value="TreeGrafter"/>
</dbReference>
<dbReference type="InterPro" id="IPR013761">
    <property type="entry name" value="SAM/pointed_sf"/>
</dbReference>
<dbReference type="PANTHER" id="PTHR15735">
    <property type="entry name" value="FCH AND DOUBLE SH3 DOMAINS PROTEIN"/>
    <property type="match status" value="1"/>
</dbReference>
<accession>A0A167EQ00</accession>
<dbReference type="GeneID" id="30037517"/>
<evidence type="ECO:0000256" key="2">
    <source>
        <dbReference type="ARBA" id="ARBA00022475"/>
    </source>
</evidence>
<feature type="compositionally biased region" description="Polar residues" evidence="5">
    <location>
        <begin position="220"/>
        <end position="232"/>
    </location>
</feature>
<feature type="region of interest" description="Disordered" evidence="5">
    <location>
        <begin position="208"/>
        <end position="232"/>
    </location>
</feature>
<feature type="compositionally biased region" description="Low complexity" evidence="5">
    <location>
        <begin position="97"/>
        <end position="119"/>
    </location>
</feature>
<evidence type="ECO:0000256" key="3">
    <source>
        <dbReference type="ARBA" id="ARBA00023136"/>
    </source>
</evidence>
<dbReference type="AlphaFoldDB" id="A0A167EQ00"/>
<dbReference type="RefSeq" id="XP_018736803.1">
    <property type="nucleotide sequence ID" value="XM_018882425.1"/>
</dbReference>
<feature type="region of interest" description="Disordered" evidence="5">
    <location>
        <begin position="71"/>
        <end position="130"/>
    </location>
</feature>
<protein>
    <submittedName>
        <fullName evidence="7">Cytoskeletal protein-binding protein SLA1</fullName>
    </submittedName>
</protein>
<sequence length="701" mass="75110">MNKVRTWTDRSGTFKVDAALLGCADGKIHLHKLNGVKIAVAASKMSIEDLEYVESVTGVVLDDDKPLVDLRKGARSRRTKSNGGSPMTGVPGGVSTGDGSSSGQAAGRSSSTTSVPTRSQMGGGSANGAATQQKPEFDWFGFFLECGVDVNNCQRYALNFTRDQMDENILPDISPQVLRNLGLKEGDILRVTKKLDEKFDRKRLNAEATGGLFSGPDGTLKNNTAKDLSNGNVTGVTNAAAVEAQQQPIPRPQQPAATSTTNGFADDAWAVKSQPQTQQQQPPPQPARPQQQQQQPQQQQPQQQQFQLQVPQQMAAPTSVAPQPTGSLLDLMTIQPLEPQKTAQSVIAEQQQKQAHQQRQLQQQQQIQQQQQQIQQLQQQLQKQQTGSATMLPQLTGGATVVPTVVQGPNGPILTQQRTGGGTLIPLTNSLTGQSINSPLGPFATGNAQQITGFGPVSTGFQQPIFTANQPISNPSTPFNQPFGFASQPQASFSSPSLSTITNQLQQTHLTGSQPQLVNPQLSNPQLSAPQLNNPFNQQTGVFQPNFASPFPPQQQQPQPQQPLQPFATQPQPQLQQFQPQQPFQQFQPQQPQQLFQPQQTAFTGGNPFDAQQQPIQPLQGQPTGFGFGNSASTINGFGGPAAQTLGNSFSSQQAYPTLQPQKTGPPPPVSFGGGPAPLQPTNTGRRANLAAATPNNPFGF</sequence>
<feature type="compositionally biased region" description="Polar residues" evidence="5">
    <location>
        <begin position="645"/>
        <end position="663"/>
    </location>
</feature>
<dbReference type="OrthoDB" id="26539at2759"/>
<keyword evidence="8" id="KW-1185">Reference proteome</keyword>
<reference evidence="7 8" key="1">
    <citation type="submission" date="2016-02" db="EMBL/GenBank/DDBJ databases">
        <title>Complete genome sequence and transcriptome regulation of the pentose utilising yeast Sugiyamaella lignohabitans.</title>
        <authorList>
            <person name="Bellasio M."/>
            <person name="Peymann A."/>
            <person name="Valli M."/>
            <person name="Sipitzky M."/>
            <person name="Graf A."/>
            <person name="Sauer M."/>
            <person name="Marx H."/>
            <person name="Mattanovich D."/>
        </authorList>
    </citation>
    <scope>NUCLEOTIDE SEQUENCE [LARGE SCALE GENOMIC DNA]</scope>
    <source>
        <strain evidence="7 8">CBS 10342</strain>
    </source>
</reference>
<dbReference type="KEGG" id="slb:AWJ20_5291"/>
<feature type="compositionally biased region" description="Low complexity" evidence="5">
    <location>
        <begin position="288"/>
        <end position="313"/>
    </location>
</feature>
<feature type="compositionally biased region" description="Polar residues" evidence="5">
    <location>
        <begin position="515"/>
        <end position="542"/>
    </location>
</feature>
<name>A0A167EQ00_9ASCO</name>
<dbReference type="Proteomes" id="UP000189580">
    <property type="component" value="Chromosome d"/>
</dbReference>
<dbReference type="InterPro" id="IPR007131">
    <property type="entry name" value="SHD1"/>
</dbReference>
<feature type="coiled-coil region" evidence="4">
    <location>
        <begin position="347"/>
        <end position="387"/>
    </location>
</feature>
<dbReference type="Gene3D" id="1.10.150.50">
    <property type="entry name" value="Transcription Factor, Ets-1"/>
    <property type="match status" value="1"/>
</dbReference>
<evidence type="ECO:0000256" key="5">
    <source>
        <dbReference type="SAM" id="MobiDB-lite"/>
    </source>
</evidence>
<dbReference type="Pfam" id="PF03983">
    <property type="entry name" value="SHD1"/>
    <property type="match status" value="1"/>
</dbReference>
<dbReference type="GO" id="GO:0005886">
    <property type="term" value="C:plasma membrane"/>
    <property type="evidence" value="ECO:0007669"/>
    <property type="project" value="UniProtKB-SubCell"/>
</dbReference>
<keyword evidence="4" id="KW-0175">Coiled coil</keyword>
<keyword evidence="2" id="KW-1003">Cell membrane</keyword>
<dbReference type="GO" id="GO:0000147">
    <property type="term" value="P:actin cortical patch assembly"/>
    <property type="evidence" value="ECO:0007669"/>
    <property type="project" value="TreeGrafter"/>
</dbReference>
<feature type="compositionally biased region" description="Pro residues" evidence="5">
    <location>
        <begin position="550"/>
        <end position="563"/>
    </location>
</feature>
<dbReference type="GO" id="GO:0043130">
    <property type="term" value="F:ubiquitin binding"/>
    <property type="evidence" value="ECO:0007669"/>
    <property type="project" value="InterPro"/>
</dbReference>